<organism evidence="2 3">
    <name type="scientific">Candidatus Bacteroides avicola</name>
    <dbReference type="NCBI Taxonomy" id="2838468"/>
    <lineage>
        <taxon>Bacteria</taxon>
        <taxon>Pseudomonadati</taxon>
        <taxon>Bacteroidota</taxon>
        <taxon>Bacteroidia</taxon>
        <taxon>Bacteroidales</taxon>
        <taxon>Bacteroidaceae</taxon>
        <taxon>Bacteroides</taxon>
    </lineage>
</organism>
<dbReference type="InterPro" id="IPR025112">
    <property type="entry name" value="PCMD"/>
</dbReference>
<evidence type="ECO:0000313" key="2">
    <source>
        <dbReference type="EMBL" id="HJA85785.1"/>
    </source>
</evidence>
<accession>A0A9D2HVK9</accession>
<feature type="domain" description="Putative carbohydrate metabolism" evidence="1">
    <location>
        <begin position="132"/>
        <end position="382"/>
    </location>
</feature>
<reference evidence="2" key="2">
    <citation type="submission" date="2021-04" db="EMBL/GenBank/DDBJ databases">
        <authorList>
            <person name="Gilroy R."/>
        </authorList>
    </citation>
    <scope>NUCLEOTIDE SEQUENCE</scope>
    <source>
        <strain evidence="2">ChiHjej12B11-9795</strain>
    </source>
</reference>
<dbReference type="PROSITE" id="PS51257">
    <property type="entry name" value="PROKAR_LIPOPROTEIN"/>
    <property type="match status" value="1"/>
</dbReference>
<dbReference type="Pfam" id="PF13201">
    <property type="entry name" value="PCMD"/>
    <property type="match status" value="1"/>
</dbReference>
<dbReference type="InterPro" id="IPR038653">
    <property type="entry name" value="Put_CMD_sf"/>
</dbReference>
<sequence length="391" mass="43142">MKLKLTIICLLLGTGLFSSCIREEALNTEADIESVTLAGDVMNRSAEFGDAITTPSGGLIYPVTLYVKKGTDVTRLAPELTLTEGASVVPASGTTLDFTDSQDYIVTSEDGLWKRHYRLSVTTSGITNTKYSFEHVRMGGGGKYHIFYEVDQAEVETFAWASGNPGFALADSREDNPVNFLTYQDDNGYEGKCVTMVTRRAGGLAELVNMPIASGNLFLGQFDVLDALNNALTATKFGLQFEHVPTRLSGYYKYKSGDTFYKLDTSAEDKLSPVPGRKDQGNIYAVFYESTEERPILDATDILSEDNEQVISTAVINQDDMPETDEWTYFEIPFTFRDGKTVDYDKLAQGQYCLTIVFASSIRGDYFEGAPGSTLSIDEVELDYEDAVTEE</sequence>
<dbReference type="Proteomes" id="UP000823862">
    <property type="component" value="Unassembled WGS sequence"/>
</dbReference>
<protein>
    <submittedName>
        <fullName evidence="2">PCMD domain-containing protein</fullName>
    </submittedName>
</protein>
<comment type="caution">
    <text evidence="2">The sequence shown here is derived from an EMBL/GenBank/DDBJ whole genome shotgun (WGS) entry which is preliminary data.</text>
</comment>
<evidence type="ECO:0000313" key="3">
    <source>
        <dbReference type="Proteomes" id="UP000823862"/>
    </source>
</evidence>
<evidence type="ECO:0000259" key="1">
    <source>
        <dbReference type="Pfam" id="PF13201"/>
    </source>
</evidence>
<proteinExistence type="predicted"/>
<dbReference type="AlphaFoldDB" id="A0A9D2HVK9"/>
<gene>
    <name evidence="2" type="ORF">H9950_06275</name>
</gene>
<dbReference type="EMBL" id="DWZI01000035">
    <property type="protein sequence ID" value="HJA85785.1"/>
    <property type="molecule type" value="Genomic_DNA"/>
</dbReference>
<name>A0A9D2HVK9_9BACE</name>
<reference evidence="2" key="1">
    <citation type="journal article" date="2021" name="PeerJ">
        <title>Extensive microbial diversity within the chicken gut microbiome revealed by metagenomics and culture.</title>
        <authorList>
            <person name="Gilroy R."/>
            <person name="Ravi A."/>
            <person name="Getino M."/>
            <person name="Pursley I."/>
            <person name="Horton D.L."/>
            <person name="Alikhan N.F."/>
            <person name="Baker D."/>
            <person name="Gharbi K."/>
            <person name="Hall N."/>
            <person name="Watson M."/>
            <person name="Adriaenssens E.M."/>
            <person name="Foster-Nyarko E."/>
            <person name="Jarju S."/>
            <person name="Secka A."/>
            <person name="Antonio M."/>
            <person name="Oren A."/>
            <person name="Chaudhuri R.R."/>
            <person name="La Ragione R."/>
            <person name="Hildebrand F."/>
            <person name="Pallen M.J."/>
        </authorList>
    </citation>
    <scope>NUCLEOTIDE SEQUENCE</scope>
    <source>
        <strain evidence="2">ChiHjej12B11-9795</strain>
    </source>
</reference>
<dbReference type="Gene3D" id="2.60.40.2340">
    <property type="match status" value="1"/>
</dbReference>
<dbReference type="Gene3D" id="2.60.120.890">
    <property type="entry name" value="BT2081, beta-jelly-roll domain"/>
    <property type="match status" value="1"/>
</dbReference>